<dbReference type="InParanoid" id="A2D971"/>
<accession>A2D971</accession>
<keyword evidence="2" id="KW-1185">Reference proteome</keyword>
<evidence type="ECO:0000313" key="1">
    <source>
        <dbReference type="EMBL" id="EAY23097.1"/>
    </source>
</evidence>
<sequence>MELQQSFSDYYGSIEPINKTENETISEHKGNYYIHHAIFSFHYNKTAISITSNPYGKVLLETCTFYNNSSTEDGGSFYILHPDCVLVHICLLLSKGKKTGCGYYIWSVQTTYKKSYAFECSFTECSGYRGSFYHYYGDIQVSNINTSFHKITCYAAYAISDPTGTGIIKFTTASNTSSTHYAVTFNNKCNVTKCNYLNNDYTGSDNGIIYSYRNSTNFSSCSFIGNKGNYLFDVKPNIVDNCYFNENNVTQTVRNDPISYDSNDSLDSFISHYSTEQCPTTNLEKNKKDSNLKFKKGKLKIKDIKNIVNKSFKTSFIVAVNMSIKKS</sequence>
<organism evidence="1 2">
    <name type="scientific">Trichomonas vaginalis (strain ATCC PRA-98 / G3)</name>
    <dbReference type="NCBI Taxonomy" id="412133"/>
    <lineage>
        <taxon>Eukaryota</taxon>
        <taxon>Metamonada</taxon>
        <taxon>Parabasalia</taxon>
        <taxon>Trichomonadida</taxon>
        <taxon>Trichomonadidae</taxon>
        <taxon>Trichomonas</taxon>
    </lineage>
</organism>
<reference evidence="1" key="2">
    <citation type="journal article" date="2007" name="Science">
        <title>Draft genome sequence of the sexually transmitted pathogen Trichomonas vaginalis.</title>
        <authorList>
            <person name="Carlton J.M."/>
            <person name="Hirt R.P."/>
            <person name="Silva J.C."/>
            <person name="Delcher A.L."/>
            <person name="Schatz M."/>
            <person name="Zhao Q."/>
            <person name="Wortman J.R."/>
            <person name="Bidwell S.L."/>
            <person name="Alsmark U.C.M."/>
            <person name="Besteiro S."/>
            <person name="Sicheritz-Ponten T."/>
            <person name="Noel C.J."/>
            <person name="Dacks J.B."/>
            <person name="Foster P.G."/>
            <person name="Simillion C."/>
            <person name="Van de Peer Y."/>
            <person name="Miranda-Saavedra D."/>
            <person name="Barton G.J."/>
            <person name="Westrop G.D."/>
            <person name="Mueller S."/>
            <person name="Dessi D."/>
            <person name="Fiori P.L."/>
            <person name="Ren Q."/>
            <person name="Paulsen I."/>
            <person name="Zhang H."/>
            <person name="Bastida-Corcuera F.D."/>
            <person name="Simoes-Barbosa A."/>
            <person name="Brown M.T."/>
            <person name="Hayes R.D."/>
            <person name="Mukherjee M."/>
            <person name="Okumura C.Y."/>
            <person name="Schneider R."/>
            <person name="Smith A.J."/>
            <person name="Vanacova S."/>
            <person name="Villalvazo M."/>
            <person name="Haas B.J."/>
            <person name="Pertea M."/>
            <person name="Feldblyum T.V."/>
            <person name="Utterback T.R."/>
            <person name="Shu C.L."/>
            <person name="Osoegawa K."/>
            <person name="de Jong P.J."/>
            <person name="Hrdy I."/>
            <person name="Horvathova L."/>
            <person name="Zubacova Z."/>
            <person name="Dolezal P."/>
            <person name="Malik S.B."/>
            <person name="Logsdon J.M. Jr."/>
            <person name="Henze K."/>
            <person name="Gupta A."/>
            <person name="Wang C.C."/>
            <person name="Dunne R.L."/>
            <person name="Upcroft J.A."/>
            <person name="Upcroft P."/>
            <person name="White O."/>
            <person name="Salzberg S.L."/>
            <person name="Tang P."/>
            <person name="Chiu C.-H."/>
            <person name="Lee Y.-S."/>
            <person name="Embley T.M."/>
            <person name="Coombs G.H."/>
            <person name="Mottram J.C."/>
            <person name="Tachezy J."/>
            <person name="Fraser-Liggett C.M."/>
            <person name="Johnson P.J."/>
        </authorList>
    </citation>
    <scope>NUCLEOTIDE SEQUENCE [LARGE SCALE GENOMIC DNA]</scope>
    <source>
        <strain evidence="1">G3</strain>
    </source>
</reference>
<name>A2D971_TRIV3</name>
<proteinExistence type="predicted"/>
<dbReference type="Proteomes" id="UP000001542">
    <property type="component" value="Unassembled WGS sequence"/>
</dbReference>
<dbReference type="KEGG" id="tva:5468656"/>
<evidence type="ECO:0008006" key="3">
    <source>
        <dbReference type="Google" id="ProtNLM"/>
    </source>
</evidence>
<dbReference type="VEuPathDB" id="TrichDB:TVAGG3_0771360"/>
<reference evidence="1" key="1">
    <citation type="submission" date="2006-10" db="EMBL/GenBank/DDBJ databases">
        <authorList>
            <person name="Amadeo P."/>
            <person name="Zhao Q."/>
            <person name="Wortman J."/>
            <person name="Fraser-Liggett C."/>
            <person name="Carlton J."/>
        </authorList>
    </citation>
    <scope>NUCLEOTIDE SEQUENCE</scope>
    <source>
        <strain evidence="1">G3</strain>
    </source>
</reference>
<protein>
    <recommendedName>
        <fullName evidence="3">Right handed beta helix domain-containing protein</fullName>
    </recommendedName>
</protein>
<dbReference type="AlphaFoldDB" id="A2D971"/>
<evidence type="ECO:0000313" key="2">
    <source>
        <dbReference type="Proteomes" id="UP000001542"/>
    </source>
</evidence>
<dbReference type="EMBL" id="DS113180">
    <property type="protein sequence ID" value="EAY23097.1"/>
    <property type="molecule type" value="Genomic_DNA"/>
</dbReference>
<gene>
    <name evidence="1" type="ORF">TVAG_183330</name>
</gene>
<dbReference type="RefSeq" id="XP_001584083.1">
    <property type="nucleotide sequence ID" value="XM_001584033.1"/>
</dbReference>
<dbReference type="VEuPathDB" id="TrichDB:TVAG_183330"/>